<evidence type="ECO:0000256" key="2">
    <source>
        <dbReference type="ARBA" id="ARBA00009045"/>
    </source>
</evidence>
<dbReference type="SUPFAM" id="SSF144091">
    <property type="entry name" value="Rhomboid-like"/>
    <property type="match status" value="1"/>
</dbReference>
<keyword evidence="10" id="KW-1185">Reference proteome</keyword>
<evidence type="ECO:0000313" key="9">
    <source>
        <dbReference type="EMBL" id="TYH12940.1"/>
    </source>
</evidence>
<evidence type="ECO:0000313" key="10">
    <source>
        <dbReference type="Proteomes" id="UP000323506"/>
    </source>
</evidence>
<accession>A0A5D2G5D0</accession>
<dbReference type="InterPro" id="IPR035952">
    <property type="entry name" value="Rhomboid-like_sf"/>
</dbReference>
<reference evidence="9 10" key="1">
    <citation type="submission" date="2019-06" db="EMBL/GenBank/DDBJ databases">
        <title>WGS assembly of Gossypium darwinii.</title>
        <authorList>
            <person name="Chen Z.J."/>
            <person name="Sreedasyam A."/>
            <person name="Ando A."/>
            <person name="Song Q."/>
            <person name="De L."/>
            <person name="Hulse-Kemp A."/>
            <person name="Ding M."/>
            <person name="Ye W."/>
            <person name="Kirkbride R."/>
            <person name="Jenkins J."/>
            <person name="Plott C."/>
            <person name="Lovell J."/>
            <person name="Lin Y.-M."/>
            <person name="Vaughn R."/>
            <person name="Liu B."/>
            <person name="Li W."/>
            <person name="Simpson S."/>
            <person name="Scheffler B."/>
            <person name="Saski C."/>
            <person name="Grover C."/>
            <person name="Hu G."/>
            <person name="Conover J."/>
            <person name="Carlson J."/>
            <person name="Shu S."/>
            <person name="Boston L."/>
            <person name="Williams M."/>
            <person name="Peterson D."/>
            <person name="Mcgee K."/>
            <person name="Jones D."/>
            <person name="Wendel J."/>
            <person name="Stelly D."/>
            <person name="Grimwood J."/>
            <person name="Schmutz J."/>
        </authorList>
    </citation>
    <scope>NUCLEOTIDE SEQUENCE [LARGE SCALE GENOMIC DNA]</scope>
    <source>
        <strain evidence="9">1808015.09</strain>
    </source>
</reference>
<evidence type="ECO:0000256" key="5">
    <source>
        <dbReference type="ARBA" id="ARBA00022989"/>
    </source>
</evidence>
<gene>
    <name evidence="9" type="ORF">ES288_A06G106000v1</name>
</gene>
<dbReference type="InterPro" id="IPR050925">
    <property type="entry name" value="Rhomboid_protease_S54"/>
</dbReference>
<dbReference type="InterPro" id="IPR022764">
    <property type="entry name" value="Peptidase_S54_rhomboid_dom"/>
</dbReference>
<organism evidence="9 10">
    <name type="scientific">Gossypium darwinii</name>
    <name type="common">Darwin's cotton</name>
    <name type="synonym">Gossypium barbadense var. darwinii</name>
    <dbReference type="NCBI Taxonomy" id="34276"/>
    <lineage>
        <taxon>Eukaryota</taxon>
        <taxon>Viridiplantae</taxon>
        <taxon>Streptophyta</taxon>
        <taxon>Embryophyta</taxon>
        <taxon>Tracheophyta</taxon>
        <taxon>Spermatophyta</taxon>
        <taxon>Magnoliopsida</taxon>
        <taxon>eudicotyledons</taxon>
        <taxon>Gunneridae</taxon>
        <taxon>Pentapetalae</taxon>
        <taxon>rosids</taxon>
        <taxon>malvids</taxon>
        <taxon>Malvales</taxon>
        <taxon>Malvaceae</taxon>
        <taxon>Malvoideae</taxon>
        <taxon>Gossypium</taxon>
    </lineage>
</organism>
<dbReference type="AlphaFoldDB" id="A0A5D2G5D0"/>
<dbReference type="EMBL" id="CM017693">
    <property type="protein sequence ID" value="TYH12940.1"/>
    <property type="molecule type" value="Genomic_DNA"/>
</dbReference>
<dbReference type="GO" id="GO:0004252">
    <property type="term" value="F:serine-type endopeptidase activity"/>
    <property type="evidence" value="ECO:0007669"/>
    <property type="project" value="InterPro"/>
</dbReference>
<comment type="similarity">
    <text evidence="2">Belongs to the peptidase S54 family.</text>
</comment>
<keyword evidence="4" id="KW-0378">Hydrolase</keyword>
<evidence type="ECO:0000259" key="8">
    <source>
        <dbReference type="Pfam" id="PF01694"/>
    </source>
</evidence>
<proteinExistence type="inferred from homology"/>
<comment type="subcellular location">
    <subcellularLocation>
        <location evidence="1">Membrane</location>
        <topology evidence="1">Multi-pass membrane protein</topology>
    </subcellularLocation>
</comment>
<dbReference type="Proteomes" id="UP000323506">
    <property type="component" value="Chromosome A06"/>
</dbReference>
<keyword evidence="6 7" id="KW-0472">Membrane</keyword>
<dbReference type="GO" id="GO:0016020">
    <property type="term" value="C:membrane"/>
    <property type="evidence" value="ECO:0007669"/>
    <property type="project" value="UniProtKB-SubCell"/>
</dbReference>
<dbReference type="Gene3D" id="1.20.1540.10">
    <property type="entry name" value="Rhomboid-like"/>
    <property type="match status" value="1"/>
</dbReference>
<feature type="domain" description="Peptidase S54 rhomboid" evidence="8">
    <location>
        <begin position="19"/>
        <end position="80"/>
    </location>
</feature>
<dbReference type="PANTHER" id="PTHR43731">
    <property type="entry name" value="RHOMBOID PROTEASE"/>
    <property type="match status" value="1"/>
</dbReference>
<evidence type="ECO:0000256" key="1">
    <source>
        <dbReference type="ARBA" id="ARBA00004141"/>
    </source>
</evidence>
<evidence type="ECO:0000256" key="3">
    <source>
        <dbReference type="ARBA" id="ARBA00022692"/>
    </source>
</evidence>
<keyword evidence="5 7" id="KW-1133">Transmembrane helix</keyword>
<protein>
    <recommendedName>
        <fullName evidence="8">Peptidase S54 rhomboid domain-containing protein</fullName>
    </recommendedName>
</protein>
<keyword evidence="3 7" id="KW-0812">Transmembrane</keyword>
<feature type="transmembrane region" description="Helical" evidence="7">
    <location>
        <begin position="59"/>
        <end position="77"/>
    </location>
</feature>
<dbReference type="PANTHER" id="PTHR43731:SF14">
    <property type="entry name" value="PRESENILIN-ASSOCIATED RHOMBOID-LIKE PROTEIN, MITOCHONDRIAL"/>
    <property type="match status" value="1"/>
</dbReference>
<evidence type="ECO:0000256" key="6">
    <source>
        <dbReference type="ARBA" id="ARBA00023136"/>
    </source>
</evidence>
<evidence type="ECO:0000256" key="4">
    <source>
        <dbReference type="ARBA" id="ARBA00022801"/>
    </source>
</evidence>
<evidence type="ECO:0000256" key="7">
    <source>
        <dbReference type="SAM" id="Phobius"/>
    </source>
</evidence>
<dbReference type="EMBL" id="CM017693">
    <property type="protein sequence ID" value="TYH12941.1"/>
    <property type="molecule type" value="Genomic_DNA"/>
</dbReference>
<dbReference type="Pfam" id="PF01694">
    <property type="entry name" value="Rhomboid"/>
    <property type="match status" value="1"/>
</dbReference>
<sequence>MLDLTENPKLVSLDNFKSGRLHTLITSAFSHIDIEHIVSNMIRLYFFGYNIGRIFGPEYLLRLFLAGAMGGSVFYLVHHAFLAKPLMLIVLDKQDIYALLKQMLSSSFLSPILNI</sequence>
<name>A0A5D2G5D0_GOSDA</name>